<accession>A0A7J8SZI1</accession>
<evidence type="ECO:0000313" key="1">
    <source>
        <dbReference type="EMBL" id="MBA0630932.1"/>
    </source>
</evidence>
<dbReference type="AlphaFoldDB" id="A0A7J8SZI1"/>
<dbReference type="EMBL" id="JABFAC010000012">
    <property type="protein sequence ID" value="MBA0630932.1"/>
    <property type="molecule type" value="Genomic_DNA"/>
</dbReference>
<evidence type="ECO:0000313" key="2">
    <source>
        <dbReference type="Proteomes" id="UP000593561"/>
    </source>
</evidence>
<reference evidence="1 2" key="1">
    <citation type="journal article" date="2019" name="Genome Biol. Evol.">
        <title>Insights into the evolution of the New World diploid cottons (Gossypium, subgenus Houzingenia) based on genome sequencing.</title>
        <authorList>
            <person name="Grover C.E."/>
            <person name="Arick M.A. 2nd"/>
            <person name="Thrash A."/>
            <person name="Conover J.L."/>
            <person name="Sanders W.S."/>
            <person name="Peterson D.G."/>
            <person name="Frelichowski J.E."/>
            <person name="Scheffler J.A."/>
            <person name="Scheffler B.E."/>
            <person name="Wendel J.F."/>
        </authorList>
    </citation>
    <scope>NUCLEOTIDE SEQUENCE [LARGE SCALE GENOMIC DNA]</scope>
    <source>
        <strain evidence="1">27</strain>
        <tissue evidence="1">Leaf</tissue>
    </source>
</reference>
<dbReference type="PANTHER" id="PTHR48200">
    <property type="entry name" value="PROTEIN, PUTATIVE-RELATED"/>
    <property type="match status" value="1"/>
</dbReference>
<sequence>MKIHRNSWLRQGETKLQKKWMAILQSLQDEEVEWRAPWMIPDEILSRQFIPVTQGLAQCKSAYKGDNYNKKVHEISNAWNQTHRMKRFPENPMMTPKYDWW</sequence>
<protein>
    <submittedName>
        <fullName evidence="1">Uncharacterized protein</fullName>
    </submittedName>
</protein>
<keyword evidence="2" id="KW-1185">Reference proteome</keyword>
<comment type="caution">
    <text evidence="1">The sequence shown here is derived from an EMBL/GenBank/DDBJ whole genome shotgun (WGS) entry which is preliminary data.</text>
</comment>
<name>A0A7J8SZI1_GOSDV</name>
<dbReference type="PANTHER" id="PTHR48200:SF1">
    <property type="entry name" value="AMINOTRANSFERASE-LIKE PLANT MOBILE DOMAIN-CONTAINING PROTEIN"/>
    <property type="match status" value="1"/>
</dbReference>
<organism evidence="1 2">
    <name type="scientific">Gossypium davidsonii</name>
    <name type="common">Davidson's cotton</name>
    <name type="synonym">Gossypium klotzschianum subsp. davidsonii</name>
    <dbReference type="NCBI Taxonomy" id="34287"/>
    <lineage>
        <taxon>Eukaryota</taxon>
        <taxon>Viridiplantae</taxon>
        <taxon>Streptophyta</taxon>
        <taxon>Embryophyta</taxon>
        <taxon>Tracheophyta</taxon>
        <taxon>Spermatophyta</taxon>
        <taxon>Magnoliopsida</taxon>
        <taxon>eudicotyledons</taxon>
        <taxon>Gunneridae</taxon>
        <taxon>Pentapetalae</taxon>
        <taxon>rosids</taxon>
        <taxon>malvids</taxon>
        <taxon>Malvales</taxon>
        <taxon>Malvaceae</taxon>
        <taxon>Malvoideae</taxon>
        <taxon>Gossypium</taxon>
    </lineage>
</organism>
<dbReference type="Proteomes" id="UP000593561">
    <property type="component" value="Unassembled WGS sequence"/>
</dbReference>
<gene>
    <name evidence="1" type="ORF">Godav_002974</name>
</gene>
<proteinExistence type="predicted"/>